<dbReference type="InterPro" id="IPR011712">
    <property type="entry name" value="Sig_transdc_His_kin_sub3_dim/P"/>
</dbReference>
<feature type="transmembrane region" description="Helical" evidence="4">
    <location>
        <begin position="125"/>
        <end position="141"/>
    </location>
</feature>
<dbReference type="RefSeq" id="WP_170284939.1">
    <property type="nucleotide sequence ID" value="NZ_VIVK01000003.1"/>
</dbReference>
<keyword evidence="3" id="KW-0902">Two-component regulatory system</keyword>
<dbReference type="SUPFAM" id="SSF55874">
    <property type="entry name" value="ATPase domain of HSP90 chaperone/DNA topoisomerase II/histidine kinase"/>
    <property type="match status" value="1"/>
</dbReference>
<gene>
    <name evidence="6" type="ORF">FB561_7043</name>
</gene>
<evidence type="ECO:0000256" key="4">
    <source>
        <dbReference type="SAM" id="Phobius"/>
    </source>
</evidence>
<dbReference type="Gene3D" id="3.30.565.10">
    <property type="entry name" value="Histidine kinase-like ATPase, C-terminal domain"/>
    <property type="match status" value="1"/>
</dbReference>
<evidence type="ECO:0000313" key="6">
    <source>
        <dbReference type="EMBL" id="TWD73158.1"/>
    </source>
</evidence>
<dbReference type="AlphaFoldDB" id="A0A561B2S4"/>
<keyword evidence="7" id="KW-1185">Reference proteome</keyword>
<keyword evidence="2 6" id="KW-0418">Kinase</keyword>
<dbReference type="InterPro" id="IPR036890">
    <property type="entry name" value="HATPase_C_sf"/>
</dbReference>
<feature type="transmembrane region" description="Helical" evidence="4">
    <location>
        <begin position="44"/>
        <end position="67"/>
    </location>
</feature>
<feature type="domain" description="Signal transduction histidine kinase subgroup 3 dimerisation and phosphoacceptor" evidence="5">
    <location>
        <begin position="191"/>
        <end position="252"/>
    </location>
</feature>
<name>A0A561B2S4_9ACTN</name>
<comment type="caution">
    <text evidence="6">The sequence shown here is derived from an EMBL/GenBank/DDBJ whole genome shotgun (WGS) entry which is preliminary data.</text>
</comment>
<dbReference type="EMBL" id="VIVK01000003">
    <property type="protein sequence ID" value="TWD73158.1"/>
    <property type="molecule type" value="Genomic_DNA"/>
</dbReference>
<dbReference type="GO" id="GO:0016020">
    <property type="term" value="C:membrane"/>
    <property type="evidence" value="ECO:0007669"/>
    <property type="project" value="InterPro"/>
</dbReference>
<protein>
    <submittedName>
        <fullName evidence="6">Two-component system sensor histidine kinase DesK</fullName>
    </submittedName>
</protein>
<dbReference type="Gene3D" id="1.20.5.1930">
    <property type="match status" value="1"/>
</dbReference>
<evidence type="ECO:0000259" key="5">
    <source>
        <dbReference type="Pfam" id="PF07730"/>
    </source>
</evidence>
<organism evidence="6 7">
    <name type="scientific">Kribbella amoyensis</name>
    <dbReference type="NCBI Taxonomy" id="996641"/>
    <lineage>
        <taxon>Bacteria</taxon>
        <taxon>Bacillati</taxon>
        <taxon>Actinomycetota</taxon>
        <taxon>Actinomycetes</taxon>
        <taxon>Propionibacteriales</taxon>
        <taxon>Kribbellaceae</taxon>
        <taxon>Kribbella</taxon>
    </lineage>
</organism>
<dbReference type="Proteomes" id="UP000318380">
    <property type="component" value="Unassembled WGS sequence"/>
</dbReference>
<dbReference type="InterPro" id="IPR050482">
    <property type="entry name" value="Sensor_HK_TwoCompSys"/>
</dbReference>
<feature type="transmembrane region" description="Helical" evidence="4">
    <location>
        <begin position="74"/>
        <end position="91"/>
    </location>
</feature>
<dbReference type="GO" id="GO:0046983">
    <property type="term" value="F:protein dimerization activity"/>
    <property type="evidence" value="ECO:0007669"/>
    <property type="project" value="InterPro"/>
</dbReference>
<accession>A0A561B2S4</accession>
<proteinExistence type="predicted"/>
<keyword evidence="4" id="KW-0472">Membrane</keyword>
<dbReference type="PANTHER" id="PTHR24421:SF63">
    <property type="entry name" value="SENSOR HISTIDINE KINASE DESK"/>
    <property type="match status" value="1"/>
</dbReference>
<evidence type="ECO:0000256" key="1">
    <source>
        <dbReference type="ARBA" id="ARBA00022679"/>
    </source>
</evidence>
<dbReference type="CDD" id="cd16917">
    <property type="entry name" value="HATPase_UhpB-NarQ-NarX-like"/>
    <property type="match status" value="1"/>
</dbReference>
<keyword evidence="1" id="KW-0808">Transferase</keyword>
<dbReference type="GO" id="GO:0000155">
    <property type="term" value="F:phosphorelay sensor kinase activity"/>
    <property type="evidence" value="ECO:0007669"/>
    <property type="project" value="InterPro"/>
</dbReference>
<reference evidence="6 7" key="1">
    <citation type="submission" date="2019-06" db="EMBL/GenBank/DDBJ databases">
        <title>Sequencing the genomes of 1000 actinobacteria strains.</title>
        <authorList>
            <person name="Klenk H.-P."/>
        </authorList>
    </citation>
    <scope>NUCLEOTIDE SEQUENCE [LARGE SCALE GENOMIC DNA]</scope>
    <source>
        <strain evidence="6 7">DSM 24683</strain>
    </source>
</reference>
<dbReference type="Pfam" id="PF07730">
    <property type="entry name" value="HisKA_3"/>
    <property type="match status" value="1"/>
</dbReference>
<dbReference type="PANTHER" id="PTHR24421">
    <property type="entry name" value="NITRATE/NITRITE SENSOR PROTEIN NARX-RELATED"/>
    <property type="match status" value="1"/>
</dbReference>
<feature type="transmembrane region" description="Helical" evidence="4">
    <location>
        <begin position="147"/>
        <end position="170"/>
    </location>
</feature>
<keyword evidence="4" id="KW-0812">Transmembrane</keyword>
<evidence type="ECO:0000256" key="2">
    <source>
        <dbReference type="ARBA" id="ARBA00022777"/>
    </source>
</evidence>
<evidence type="ECO:0000313" key="7">
    <source>
        <dbReference type="Proteomes" id="UP000318380"/>
    </source>
</evidence>
<keyword evidence="4" id="KW-1133">Transmembrane helix</keyword>
<sequence length="371" mass="38428">MSPDRAPGTAISPRLVVLGLLLISYAWALVFPLRLTQPPTTVLSTAYVVGLALFGAALTLVLVAAVTPERSPRAWLKLIGVLVAVSLVLWLPAYEWAEAGQEPWAWLAGFAIGASALADPRAGGGAAVVLVGAAVLGAVVHDGSVVANLAIVVGCAVTVWLMGLVLVWLLRLIWAAEAGREAEAGLVLAEERLRMSRELHDVLGHRLGIIAVKAELAAELARTEPERAAEESAEIRAIAADTLGEARRAVHGETVADLATQLASAELVLRSAGIETAIDVDSTLVPLTESTLLAAVVREAVTNILRHSDARSVRVTFDAATLLIVNDGVRSGPSGAGTGLGSLAARCASTGCRLSAGPVGDGSFEVKVELR</sequence>
<evidence type="ECO:0000256" key="3">
    <source>
        <dbReference type="ARBA" id="ARBA00023012"/>
    </source>
</evidence>